<keyword evidence="4" id="KW-1185">Reference proteome</keyword>
<protein>
    <submittedName>
        <fullName evidence="3">Oxidoreductase</fullName>
    </submittedName>
</protein>
<dbReference type="AlphaFoldDB" id="A0A178Y0Z5"/>
<proteinExistence type="predicted"/>
<dbReference type="EMBL" id="LPUX01000053">
    <property type="protein sequence ID" value="OAP41024.1"/>
    <property type="molecule type" value="Genomic_DNA"/>
</dbReference>
<dbReference type="GO" id="GO:0005737">
    <property type="term" value="C:cytoplasm"/>
    <property type="evidence" value="ECO:0007669"/>
    <property type="project" value="TreeGrafter"/>
</dbReference>
<comment type="caution">
    <text evidence="3">The sequence shown here is derived from an EMBL/GenBank/DDBJ whole genome shotgun (WGS) entry which is preliminary data.</text>
</comment>
<dbReference type="Gene3D" id="3.30.9.10">
    <property type="entry name" value="D-Amino Acid Oxidase, subunit A, domain 2"/>
    <property type="match status" value="1"/>
</dbReference>
<evidence type="ECO:0000313" key="3">
    <source>
        <dbReference type="EMBL" id="OAP41024.1"/>
    </source>
</evidence>
<dbReference type="Proteomes" id="UP000094025">
    <property type="component" value="Unassembled WGS sequence"/>
</dbReference>
<evidence type="ECO:0000259" key="2">
    <source>
        <dbReference type="Pfam" id="PF01266"/>
    </source>
</evidence>
<dbReference type="InterPro" id="IPR006076">
    <property type="entry name" value="FAD-dep_OxRdtase"/>
</dbReference>
<name>A0A178Y0Z5_9HYPH</name>
<dbReference type="PANTHER" id="PTHR13847:SF281">
    <property type="entry name" value="FAD DEPENDENT OXIDOREDUCTASE DOMAIN-CONTAINING PROTEIN"/>
    <property type="match status" value="1"/>
</dbReference>
<organism evidence="3 4">
    <name type="scientific">Sinorhizobium glycinis</name>
    <dbReference type="NCBI Taxonomy" id="1472378"/>
    <lineage>
        <taxon>Bacteria</taxon>
        <taxon>Pseudomonadati</taxon>
        <taxon>Pseudomonadota</taxon>
        <taxon>Alphaproteobacteria</taxon>
        <taxon>Hyphomicrobiales</taxon>
        <taxon>Rhizobiaceae</taxon>
        <taxon>Sinorhizobium/Ensifer group</taxon>
        <taxon>Sinorhizobium</taxon>
    </lineage>
</organism>
<dbReference type="STRING" id="1472378.AU381_03835"/>
<sequence>MSESESVSMHWQSPISPGISWYEATVPDRPAYPAMPGSRRADVAIVGGGYTGLQAAYNLAKGGADVTLIDACRCGDGASGRNGGQFGTGQRAWADEAEEVLGHERAQLLFDMAENAKRYVLDFASAHGIDIEFVPGQLSVGHKKSLENDYRSHVEAMAERFGYPHLSFMGREETASRLGSSHYHFGIRDTGTGHIHPMKLLVGLAKQAALAGANLYEQTKALKVEKKGGAAVIETSRGTITAERVLIACNAYIGNLEPVTASHVMPIRSFIGATPVLTDHPEILPGGESVDDSRFVVRYFRKSKDGRLLFGGREAYTADNPRDISSHIRRQIREIYPALANVEITHAWGGSVGITMPRQPFFREVMPGVTSIGGYSGHGVMLSNYCGKLYADLALGSATELDLLKDLKIPAFPGGTRFRSALLFLALSWYALRDRL</sequence>
<dbReference type="Gene3D" id="3.50.50.60">
    <property type="entry name" value="FAD/NAD(P)-binding domain"/>
    <property type="match status" value="1"/>
</dbReference>
<reference evidence="3 4" key="1">
    <citation type="journal article" date="2016" name="Int. J. Syst. Evol. Microbiol.">
        <title>Ensifer glycinis sp. nov., an novel rhizobial species associated with Glycine spp.</title>
        <authorList>
            <person name="Yan H."/>
            <person name="Yan J."/>
            <person name="Sui X.H."/>
            <person name="Wang E.T."/>
            <person name="Chen W.X."/>
            <person name="Zhang X.X."/>
            <person name="Chen W.F."/>
        </authorList>
    </citation>
    <scope>NUCLEOTIDE SEQUENCE [LARGE SCALE GENOMIC DNA]</scope>
    <source>
        <strain evidence="3 4">CCBAU 23380</strain>
    </source>
</reference>
<gene>
    <name evidence="3" type="ORF">AU381_03835</name>
</gene>
<keyword evidence="1" id="KW-0560">Oxidoreductase</keyword>
<evidence type="ECO:0000313" key="4">
    <source>
        <dbReference type="Proteomes" id="UP000094025"/>
    </source>
</evidence>
<accession>A0A178Y0Z5</accession>
<dbReference type="GO" id="GO:0016491">
    <property type="term" value="F:oxidoreductase activity"/>
    <property type="evidence" value="ECO:0007669"/>
    <property type="project" value="UniProtKB-KW"/>
</dbReference>
<feature type="domain" description="FAD dependent oxidoreductase" evidence="2">
    <location>
        <begin position="42"/>
        <end position="393"/>
    </location>
</feature>
<dbReference type="SUPFAM" id="SSF51905">
    <property type="entry name" value="FAD/NAD(P)-binding domain"/>
    <property type="match status" value="1"/>
</dbReference>
<evidence type="ECO:0000256" key="1">
    <source>
        <dbReference type="ARBA" id="ARBA00023002"/>
    </source>
</evidence>
<dbReference type="InterPro" id="IPR036188">
    <property type="entry name" value="FAD/NAD-bd_sf"/>
</dbReference>
<dbReference type="PANTHER" id="PTHR13847">
    <property type="entry name" value="SARCOSINE DEHYDROGENASE-RELATED"/>
    <property type="match status" value="1"/>
</dbReference>
<dbReference type="Pfam" id="PF01266">
    <property type="entry name" value="DAO"/>
    <property type="match status" value="1"/>
</dbReference>